<keyword evidence="2" id="KW-1185">Reference proteome</keyword>
<reference evidence="1" key="2">
    <citation type="submission" date="2020-09" db="EMBL/GenBank/DDBJ databases">
        <authorList>
            <person name="Sun Q."/>
            <person name="Zhou Y."/>
        </authorList>
    </citation>
    <scope>NUCLEOTIDE SEQUENCE</scope>
    <source>
        <strain evidence="1">CGMCC 1.15478</strain>
    </source>
</reference>
<dbReference type="Proteomes" id="UP000641514">
    <property type="component" value="Unassembled WGS sequence"/>
</dbReference>
<gene>
    <name evidence="1" type="ORF">GCM10011410_01570</name>
</gene>
<organism evidence="1 2">
    <name type="scientific">Hoyosella rhizosphaerae</name>
    <dbReference type="NCBI Taxonomy" id="1755582"/>
    <lineage>
        <taxon>Bacteria</taxon>
        <taxon>Bacillati</taxon>
        <taxon>Actinomycetota</taxon>
        <taxon>Actinomycetes</taxon>
        <taxon>Mycobacteriales</taxon>
        <taxon>Hoyosellaceae</taxon>
        <taxon>Hoyosella</taxon>
    </lineage>
</organism>
<evidence type="ECO:0000313" key="2">
    <source>
        <dbReference type="Proteomes" id="UP000641514"/>
    </source>
</evidence>
<name>A0A916TYT1_9ACTN</name>
<sequence>MSNVLHALLSVSALTPISFRRPLASGAHSFADPHIRRRRMVSRDYTLTLIS</sequence>
<dbReference type="EMBL" id="BMJH01000001">
    <property type="protein sequence ID" value="GGC52945.1"/>
    <property type="molecule type" value="Genomic_DNA"/>
</dbReference>
<proteinExistence type="predicted"/>
<evidence type="ECO:0000313" key="1">
    <source>
        <dbReference type="EMBL" id="GGC52945.1"/>
    </source>
</evidence>
<accession>A0A916TYT1</accession>
<protein>
    <submittedName>
        <fullName evidence="1">Uncharacterized protein</fullName>
    </submittedName>
</protein>
<dbReference type="AlphaFoldDB" id="A0A916TYT1"/>
<reference evidence="1" key="1">
    <citation type="journal article" date="2014" name="Int. J. Syst. Evol. Microbiol.">
        <title>Complete genome sequence of Corynebacterium casei LMG S-19264T (=DSM 44701T), isolated from a smear-ripened cheese.</title>
        <authorList>
            <consortium name="US DOE Joint Genome Institute (JGI-PGF)"/>
            <person name="Walter F."/>
            <person name="Albersmeier A."/>
            <person name="Kalinowski J."/>
            <person name="Ruckert C."/>
        </authorList>
    </citation>
    <scope>NUCLEOTIDE SEQUENCE</scope>
    <source>
        <strain evidence="1">CGMCC 1.15478</strain>
    </source>
</reference>
<comment type="caution">
    <text evidence="1">The sequence shown here is derived from an EMBL/GenBank/DDBJ whole genome shotgun (WGS) entry which is preliminary data.</text>
</comment>